<dbReference type="PANTHER" id="PTHR47356:SF2">
    <property type="entry name" value="FAD-BINDING DOMAIN-CONTAINING PROTEIN-RELATED"/>
    <property type="match status" value="1"/>
</dbReference>
<protein>
    <recommendedName>
        <fullName evidence="6">FAD-binding domain-containing protein</fullName>
    </recommendedName>
</protein>
<reference evidence="7" key="1">
    <citation type="journal article" date="2020" name="Fungal Divers.">
        <title>Resolving the Mortierellaceae phylogeny through synthesis of multi-gene phylogenetics and phylogenomics.</title>
        <authorList>
            <person name="Vandepol N."/>
            <person name="Liber J."/>
            <person name="Desiro A."/>
            <person name="Na H."/>
            <person name="Kennedy M."/>
            <person name="Barry K."/>
            <person name="Grigoriev I.V."/>
            <person name="Miller A.N."/>
            <person name="O'Donnell K."/>
            <person name="Stajich J.E."/>
            <person name="Bonito G."/>
        </authorList>
    </citation>
    <scope>NUCLEOTIDE SEQUENCE</scope>
    <source>
        <strain evidence="7">NVP1</strain>
    </source>
</reference>
<feature type="compositionally biased region" description="Polar residues" evidence="5">
    <location>
        <begin position="644"/>
        <end position="668"/>
    </location>
</feature>
<gene>
    <name evidence="7" type="ORF">BG006_006747</name>
</gene>
<dbReference type="InterPro" id="IPR002938">
    <property type="entry name" value="FAD-bd"/>
</dbReference>
<evidence type="ECO:0000313" key="7">
    <source>
        <dbReference type="EMBL" id="KAF9330290.1"/>
    </source>
</evidence>
<sequence>MAPAQFKVVIVGGGIAGLALGVMLERAGIDYIILEATQEIRPMGAVVYLGPPLMRAMEQLGLLDDLIRNSNTMTGVTLMNHRLTKICRVNIAYAAERYGHATLTILRPKLYDILLSRIPAYRILFGKRVIQSFEGAEGITVRCEDGTTHHGDILVGADGGASPVRERIHQDIRRSFATSTSKAAKRSLHRSDYAPPRVEQQCIVGITEPLASKTYPVLASKSCELVMIMPKETNCMIWLVPMAGNRFGWGVTTTLPPPPDSQLPNKSVDSDDKNNNNNNTNNHRRCPTERASLESKFNLRTSPSKHHYRHHSADFDFYLATSTPPSSPVESYKPEFPLSGQVSSRSLSKKTSRRDVKSTYSAGYEPNLRSEPLHYSSSLVRPSGEAVAIARLPYASTSTTRPSFQHKTSMEMETGGASASKGASVQPFTLHSANATSNRTWRRLDEMFTVDGSIRHQPSPHGGTLGDLVDSTSRKMISVVVVEEKFYHTWHHGRSILIGDACHMILTSSGHGTTQAILDAMSLATLLTELPSKTPEDIEALFQVHYERRAPIAKAAVTISKHQDQLLYSRNFSGKFIRKMSSNWMSDWIKIRVGDRLFDRRPMLPFLKPVPSRGTCRNKDAPVPFLQEKKFIETEAARRRKSVSSEYSATSAYSFNRDGSTSPASSPVTGGGNQSPFASTNSNASNSSSSALDDPDRQRRRAKAPAAHVNHPGRRRLSGDSATVPDPGYGTPAAEAVGGSGGRGDDSEEEEVLVHAAGSSQEH</sequence>
<dbReference type="PRINTS" id="PR00420">
    <property type="entry name" value="RNGMNOXGNASE"/>
</dbReference>
<feature type="region of interest" description="Disordered" evidence="5">
    <location>
        <begin position="253"/>
        <end position="290"/>
    </location>
</feature>
<dbReference type="InterPro" id="IPR036188">
    <property type="entry name" value="FAD/NAD-bd_sf"/>
</dbReference>
<keyword evidence="2" id="KW-0285">Flavoprotein</keyword>
<keyword evidence="4" id="KW-0560">Oxidoreductase</keyword>
<dbReference type="SUPFAM" id="SSF51905">
    <property type="entry name" value="FAD/NAD(P)-binding domain"/>
    <property type="match status" value="1"/>
</dbReference>
<proteinExistence type="inferred from homology"/>
<comment type="similarity">
    <text evidence="1">Belongs to the paxM FAD-dependent monooxygenase family.</text>
</comment>
<evidence type="ECO:0000256" key="4">
    <source>
        <dbReference type="ARBA" id="ARBA00023002"/>
    </source>
</evidence>
<feature type="region of interest" description="Disordered" evidence="5">
    <location>
        <begin position="636"/>
        <end position="763"/>
    </location>
</feature>
<dbReference type="AlphaFoldDB" id="A0A9P5SIK8"/>
<dbReference type="InterPro" id="IPR050562">
    <property type="entry name" value="FAD_mOase_fung"/>
</dbReference>
<comment type="caution">
    <text evidence="7">The sequence shown here is derived from an EMBL/GenBank/DDBJ whole genome shotgun (WGS) entry which is preliminary data.</text>
</comment>
<dbReference type="GO" id="GO:0004497">
    <property type="term" value="F:monooxygenase activity"/>
    <property type="evidence" value="ECO:0007669"/>
    <property type="project" value="InterPro"/>
</dbReference>
<evidence type="ECO:0000256" key="2">
    <source>
        <dbReference type="ARBA" id="ARBA00022630"/>
    </source>
</evidence>
<keyword evidence="3" id="KW-0274">FAD</keyword>
<dbReference type="Pfam" id="PF01494">
    <property type="entry name" value="FAD_binding_3"/>
    <property type="match status" value="2"/>
</dbReference>
<evidence type="ECO:0000256" key="1">
    <source>
        <dbReference type="ARBA" id="ARBA00007992"/>
    </source>
</evidence>
<feature type="domain" description="FAD-binding" evidence="6">
    <location>
        <begin position="475"/>
        <end position="558"/>
    </location>
</feature>
<feature type="region of interest" description="Disordered" evidence="5">
    <location>
        <begin position="324"/>
        <end position="360"/>
    </location>
</feature>
<dbReference type="Proteomes" id="UP000696485">
    <property type="component" value="Unassembled WGS sequence"/>
</dbReference>
<feature type="compositionally biased region" description="Low complexity" evidence="5">
    <location>
        <begin position="678"/>
        <end position="691"/>
    </location>
</feature>
<organism evidence="7 8">
    <name type="scientific">Podila minutissima</name>
    <dbReference type="NCBI Taxonomy" id="64525"/>
    <lineage>
        <taxon>Eukaryota</taxon>
        <taxon>Fungi</taxon>
        <taxon>Fungi incertae sedis</taxon>
        <taxon>Mucoromycota</taxon>
        <taxon>Mortierellomycotina</taxon>
        <taxon>Mortierellomycetes</taxon>
        <taxon>Mortierellales</taxon>
        <taxon>Mortierellaceae</taxon>
        <taxon>Podila</taxon>
    </lineage>
</organism>
<accession>A0A9P5SIK8</accession>
<evidence type="ECO:0000256" key="3">
    <source>
        <dbReference type="ARBA" id="ARBA00022827"/>
    </source>
</evidence>
<dbReference type="GO" id="GO:0071949">
    <property type="term" value="F:FAD binding"/>
    <property type="evidence" value="ECO:0007669"/>
    <property type="project" value="InterPro"/>
</dbReference>
<evidence type="ECO:0000259" key="6">
    <source>
        <dbReference type="Pfam" id="PF01494"/>
    </source>
</evidence>
<feature type="domain" description="FAD-binding" evidence="6">
    <location>
        <begin position="6"/>
        <end position="179"/>
    </location>
</feature>
<keyword evidence="8" id="KW-1185">Reference proteome</keyword>
<dbReference type="EMBL" id="JAAAUY010000408">
    <property type="protein sequence ID" value="KAF9330290.1"/>
    <property type="molecule type" value="Genomic_DNA"/>
</dbReference>
<name>A0A9P5SIK8_9FUNG</name>
<evidence type="ECO:0000256" key="5">
    <source>
        <dbReference type="SAM" id="MobiDB-lite"/>
    </source>
</evidence>
<dbReference type="PANTHER" id="PTHR47356">
    <property type="entry name" value="FAD-DEPENDENT MONOOXYGENASE ASQG-RELATED"/>
    <property type="match status" value="1"/>
</dbReference>
<dbReference type="Gene3D" id="3.50.50.60">
    <property type="entry name" value="FAD/NAD(P)-binding domain"/>
    <property type="match status" value="2"/>
</dbReference>
<evidence type="ECO:0000313" key="8">
    <source>
        <dbReference type="Proteomes" id="UP000696485"/>
    </source>
</evidence>